<dbReference type="GO" id="GO:0004174">
    <property type="term" value="F:electron-transferring-flavoprotein dehydrogenase activity"/>
    <property type="evidence" value="ECO:0007669"/>
    <property type="project" value="TreeGrafter"/>
</dbReference>
<feature type="domain" description="FAD/NAD(P)-binding" evidence="5">
    <location>
        <begin position="4"/>
        <end position="300"/>
    </location>
</feature>
<keyword evidence="2" id="KW-0285">Flavoprotein</keyword>
<dbReference type="Gene3D" id="3.50.50.100">
    <property type="match status" value="1"/>
</dbReference>
<dbReference type="InterPro" id="IPR023753">
    <property type="entry name" value="FAD/NAD-binding_dom"/>
</dbReference>
<dbReference type="OrthoDB" id="202203at2759"/>
<dbReference type="Proteomes" id="UP000315783">
    <property type="component" value="Unassembled WGS sequence"/>
</dbReference>
<dbReference type="PRINTS" id="PR00411">
    <property type="entry name" value="PNDRDTASEI"/>
</dbReference>
<proteinExistence type="inferred from homology"/>
<dbReference type="PANTHER" id="PTHR43735:SF3">
    <property type="entry name" value="FERROPTOSIS SUPPRESSOR PROTEIN 1"/>
    <property type="match status" value="1"/>
</dbReference>
<comment type="similarity">
    <text evidence="1">Belongs to the FAD-dependent oxidoreductase family.</text>
</comment>
<evidence type="ECO:0000256" key="4">
    <source>
        <dbReference type="ARBA" id="ARBA00023002"/>
    </source>
</evidence>
<dbReference type="SUPFAM" id="SSF51905">
    <property type="entry name" value="FAD/NAD(P)-binding domain"/>
    <property type="match status" value="1"/>
</dbReference>
<accession>A0A545VHL5</accession>
<dbReference type="STRING" id="43265.A0A545VHL5"/>
<dbReference type="EMBL" id="SPUK01000001">
    <property type="protein sequence ID" value="TQW01228.1"/>
    <property type="molecule type" value="Genomic_DNA"/>
</dbReference>
<gene>
    <name evidence="6" type="ORF">IF1G_01159</name>
</gene>
<keyword evidence="3" id="KW-0274">FAD</keyword>
<evidence type="ECO:0000313" key="7">
    <source>
        <dbReference type="Proteomes" id="UP000315783"/>
    </source>
</evidence>
<dbReference type="Pfam" id="PF07992">
    <property type="entry name" value="Pyr_redox_2"/>
    <property type="match status" value="1"/>
</dbReference>
<evidence type="ECO:0000259" key="5">
    <source>
        <dbReference type="Pfam" id="PF07992"/>
    </source>
</evidence>
<evidence type="ECO:0000256" key="2">
    <source>
        <dbReference type="ARBA" id="ARBA00022630"/>
    </source>
</evidence>
<name>A0A545VHL5_9HYPO</name>
<dbReference type="AlphaFoldDB" id="A0A545VHL5"/>
<dbReference type="PANTHER" id="PTHR43735">
    <property type="entry name" value="APOPTOSIS-INDUCING FACTOR 1"/>
    <property type="match status" value="1"/>
</dbReference>
<comment type="caution">
    <text evidence="6">The sequence shown here is derived from an EMBL/GenBank/DDBJ whole genome shotgun (WGS) entry which is preliminary data.</text>
</comment>
<dbReference type="GO" id="GO:0005737">
    <property type="term" value="C:cytoplasm"/>
    <property type="evidence" value="ECO:0007669"/>
    <property type="project" value="TreeGrafter"/>
</dbReference>
<protein>
    <submittedName>
        <fullName evidence="6">Amid-like mitochondrial oxidoreductase protein</fullName>
    </submittedName>
</protein>
<evidence type="ECO:0000256" key="1">
    <source>
        <dbReference type="ARBA" id="ARBA00006442"/>
    </source>
</evidence>
<dbReference type="PRINTS" id="PR00368">
    <property type="entry name" value="FADPNR"/>
</dbReference>
<evidence type="ECO:0000313" key="6">
    <source>
        <dbReference type="EMBL" id="TQW01228.1"/>
    </source>
</evidence>
<keyword evidence="7" id="KW-1185">Reference proteome</keyword>
<keyword evidence="4" id="KW-0560">Oxidoreductase</keyword>
<organism evidence="6 7">
    <name type="scientific">Cordyceps javanica</name>
    <dbReference type="NCBI Taxonomy" id="43265"/>
    <lineage>
        <taxon>Eukaryota</taxon>
        <taxon>Fungi</taxon>
        <taxon>Dikarya</taxon>
        <taxon>Ascomycota</taxon>
        <taxon>Pezizomycotina</taxon>
        <taxon>Sordariomycetes</taxon>
        <taxon>Hypocreomycetidae</taxon>
        <taxon>Hypocreales</taxon>
        <taxon>Cordycipitaceae</taxon>
        <taxon>Cordyceps</taxon>
    </lineage>
</organism>
<evidence type="ECO:0000256" key="3">
    <source>
        <dbReference type="ARBA" id="ARBA00022827"/>
    </source>
</evidence>
<sequence>MAETIVILGAGWTGLPLAHKLLKYTLAKKTIKVILVTPNTHFFWNVAATRGIIPGEFSEDQLFLPIAPGFAGYPSAAFEFVLGKAQSIDASRNTVSVLLTDDNGNHCEIRYDQLVIATGSRVAGNLPLKPTGDAHEETLSAWRALQDKISKAGDVIVAGSGPTGIEVAGELAARYGRSKPVTLIMSGDKPLGSHASVLPSVRDAIEADLAKLGVAIVRGQRVAQVTEAAGRTRVRLSDGSELQADCYLPLFGLRMNTGFVPPAWLDGDGNVAVDDHFKVVGAENVWALGDAGSMEPKQITVTDNQIIYLASHLDAILTGATPSKAYRPEEKTLIFLSLGKRYATGQIGDWRLFGFLVSWVKGRRLFTDTARGYVAGEKLRHSSL</sequence>
<reference evidence="6 7" key="1">
    <citation type="journal article" date="2019" name="Appl. Microbiol. Biotechnol.">
        <title>Genome sequence of Isaria javanica and comparative genome analysis insights into family S53 peptidase evolution in fungal entomopathogens.</title>
        <authorList>
            <person name="Lin R."/>
            <person name="Zhang X."/>
            <person name="Xin B."/>
            <person name="Zou M."/>
            <person name="Gao Y."/>
            <person name="Qin F."/>
            <person name="Hu Q."/>
            <person name="Xie B."/>
            <person name="Cheng X."/>
        </authorList>
    </citation>
    <scope>NUCLEOTIDE SEQUENCE [LARGE SCALE GENOMIC DNA]</scope>
    <source>
        <strain evidence="6 7">IJ1G</strain>
    </source>
</reference>
<dbReference type="GO" id="GO:0050660">
    <property type="term" value="F:flavin adenine dinucleotide binding"/>
    <property type="evidence" value="ECO:0007669"/>
    <property type="project" value="TreeGrafter"/>
</dbReference>
<dbReference type="InterPro" id="IPR036188">
    <property type="entry name" value="FAD/NAD-bd_sf"/>
</dbReference>